<evidence type="ECO:0000313" key="3">
    <source>
        <dbReference type="EMBL" id="KAA0045080.1"/>
    </source>
</evidence>
<reference evidence="3 4" key="1">
    <citation type="submission" date="2019-08" db="EMBL/GenBank/DDBJ databases">
        <title>Draft genome sequences of two oriental melons (Cucumis melo L. var makuwa).</title>
        <authorList>
            <person name="Kwon S.-Y."/>
        </authorList>
    </citation>
    <scope>NUCLEOTIDE SEQUENCE [LARGE SCALE GENOMIC DNA]</scope>
    <source>
        <strain evidence="4">cv. SW 3</strain>
        <tissue evidence="3">Leaf</tissue>
    </source>
</reference>
<organism evidence="3 4">
    <name type="scientific">Cucumis melo var. makuwa</name>
    <name type="common">Oriental melon</name>
    <dbReference type="NCBI Taxonomy" id="1194695"/>
    <lineage>
        <taxon>Eukaryota</taxon>
        <taxon>Viridiplantae</taxon>
        <taxon>Streptophyta</taxon>
        <taxon>Embryophyta</taxon>
        <taxon>Tracheophyta</taxon>
        <taxon>Spermatophyta</taxon>
        <taxon>Magnoliopsida</taxon>
        <taxon>eudicotyledons</taxon>
        <taxon>Gunneridae</taxon>
        <taxon>Pentapetalae</taxon>
        <taxon>rosids</taxon>
        <taxon>fabids</taxon>
        <taxon>Cucurbitales</taxon>
        <taxon>Cucurbitaceae</taxon>
        <taxon>Benincaseae</taxon>
        <taxon>Cucumis</taxon>
    </lineage>
</organism>
<keyword evidence="3" id="KW-0548">Nucleotidyltransferase</keyword>
<evidence type="ECO:0000256" key="1">
    <source>
        <dbReference type="SAM" id="MobiDB-lite"/>
    </source>
</evidence>
<gene>
    <name evidence="3" type="ORF">E6C27_scaffold30G00720</name>
</gene>
<dbReference type="InterPro" id="IPR043502">
    <property type="entry name" value="DNA/RNA_pol_sf"/>
</dbReference>
<keyword evidence="2" id="KW-1133">Transmembrane helix</keyword>
<dbReference type="InterPro" id="IPR036397">
    <property type="entry name" value="RNaseH_sf"/>
</dbReference>
<feature type="region of interest" description="Disordered" evidence="1">
    <location>
        <begin position="94"/>
        <end position="123"/>
    </location>
</feature>
<keyword evidence="3" id="KW-0808">Transferase</keyword>
<sequence length="780" mass="87691">MSNGARWRTENGVKPGWILRRLNIEIDGRRSGRPADEDRRNAYRIKTTRSERRLWLEVGDRDVLRLCLEGGGGSGSTLTGFHRDRLARTNKLAQLRRSGSAQRKRGSRMSGGGGERGGRIGSAGGGLNSNLDTWVHALSSVNLTAHPIRFYTLSPVQLSHPSNHPPPHGHPSPSDSNLQNCQICTAVQICSSTLYSNLSSIETGLTNTITDRELKRIDLPMYSKNPIILLPNVPSNYITNFVAFSAQSLIHDNGKPILVCEHCRKQRHTKDQCWKLHGWFPRGMSQSLGLISVDGTNPWILDLGDIDHLTGFSEHFVSYTPYAGNEKIQIADGFLAPIAGKGQIVLFNGLSLIMFCMCLSFLTIYYLSDLNLGRTINTARHRRRLYILNDDTSGSSISTTSLPSSYFSTYEHDFMLWHFRDVWGPSKVTTSSGKRWFVTFIDDHTRLTWVYLITDKSEEESHKGSRVLYQLAVGSSPRLQTSSISRSDVAVLKNVEEKKNGDETKARTETSNNEAEQGHTGKLDKYDPSLDLPIALRKEICALPKRHKPVGCKWVFTLKYKADGTLDKYKLDVKNAFWNGDLVEEVYMSPPPGFEAQFGQQSQGYSQGHSDHTLFTKVFETGKIGVLIVYVDDIVLSGDDNSEINQLKQRMRNSDDQVQVDKEQYQRLVGKLIYLSHTCPDISFAVSAISQFMHAPYEEHMKAVKRILRYLKTTPGKGLMFRKTDKKTIEAYTDSGWVGSIVDRKSTSGCCTFVWENLVTWRNKKQSVVVGAVLRPNIDL</sequence>
<feature type="region of interest" description="Disordered" evidence="1">
    <location>
        <begin position="495"/>
        <end position="524"/>
    </location>
</feature>
<comment type="caution">
    <text evidence="3">The sequence shown here is derived from an EMBL/GenBank/DDBJ whole genome shotgun (WGS) entry which is preliminary data.</text>
</comment>
<keyword evidence="2" id="KW-0472">Membrane</keyword>
<protein>
    <submittedName>
        <fullName evidence="3">Reverse transcriptase</fullName>
    </submittedName>
</protein>
<name>A0A5A7TPH3_CUCMM</name>
<dbReference type="Proteomes" id="UP000321393">
    <property type="component" value="Unassembled WGS sequence"/>
</dbReference>
<dbReference type="OrthoDB" id="1745225at2759"/>
<keyword evidence="2" id="KW-0812">Transmembrane</keyword>
<dbReference type="PANTHER" id="PTHR11439:SF463">
    <property type="entry name" value="REVERSE TRANSCRIPTASE TY1_COPIA-TYPE DOMAIN-CONTAINING PROTEIN"/>
    <property type="match status" value="1"/>
</dbReference>
<dbReference type="Gene3D" id="3.30.420.10">
    <property type="entry name" value="Ribonuclease H-like superfamily/Ribonuclease H"/>
    <property type="match status" value="1"/>
</dbReference>
<feature type="compositionally biased region" description="Gly residues" evidence="1">
    <location>
        <begin position="109"/>
        <end position="123"/>
    </location>
</feature>
<evidence type="ECO:0000313" key="4">
    <source>
        <dbReference type="Proteomes" id="UP000321393"/>
    </source>
</evidence>
<dbReference type="AlphaFoldDB" id="A0A5A7TPH3"/>
<proteinExistence type="predicted"/>
<accession>A0A5A7TPH3</accession>
<dbReference type="GO" id="GO:0003964">
    <property type="term" value="F:RNA-directed DNA polymerase activity"/>
    <property type="evidence" value="ECO:0007669"/>
    <property type="project" value="UniProtKB-KW"/>
</dbReference>
<dbReference type="EMBL" id="SSTE01014747">
    <property type="protein sequence ID" value="KAA0045080.1"/>
    <property type="molecule type" value="Genomic_DNA"/>
</dbReference>
<evidence type="ECO:0000256" key="2">
    <source>
        <dbReference type="SAM" id="Phobius"/>
    </source>
</evidence>
<dbReference type="GO" id="GO:0003676">
    <property type="term" value="F:nucleic acid binding"/>
    <property type="evidence" value="ECO:0007669"/>
    <property type="project" value="InterPro"/>
</dbReference>
<dbReference type="PANTHER" id="PTHR11439">
    <property type="entry name" value="GAG-POL-RELATED RETROTRANSPOSON"/>
    <property type="match status" value="1"/>
</dbReference>
<dbReference type="SUPFAM" id="SSF56672">
    <property type="entry name" value="DNA/RNA polymerases"/>
    <property type="match status" value="1"/>
</dbReference>
<keyword evidence="3" id="KW-0695">RNA-directed DNA polymerase</keyword>
<feature type="compositionally biased region" description="Basic and acidic residues" evidence="1">
    <location>
        <begin position="495"/>
        <end position="508"/>
    </location>
</feature>
<feature type="transmembrane region" description="Helical" evidence="2">
    <location>
        <begin position="344"/>
        <end position="367"/>
    </location>
</feature>